<evidence type="ECO:0000256" key="1">
    <source>
        <dbReference type="SAM" id="MobiDB-lite"/>
    </source>
</evidence>
<comment type="caution">
    <text evidence="2">The sequence shown here is derived from an EMBL/GenBank/DDBJ whole genome shotgun (WGS) entry which is preliminary data.</text>
</comment>
<accession>A0A1Q5P6J1</accession>
<feature type="compositionally biased region" description="Low complexity" evidence="1">
    <location>
        <begin position="1"/>
        <end position="19"/>
    </location>
</feature>
<reference evidence="2 3" key="1">
    <citation type="submission" date="2016-12" db="EMBL/GenBank/DDBJ databases">
        <title>Domibacillus sp. SAOS 44 whole genome sequencing.</title>
        <authorList>
            <person name="Verma A."/>
            <person name="Krishnamurthi S."/>
        </authorList>
    </citation>
    <scope>NUCLEOTIDE SEQUENCE [LARGE SCALE GENOMIC DNA]</scope>
    <source>
        <strain evidence="2 3">SAOS 44</strain>
    </source>
</reference>
<feature type="region of interest" description="Disordered" evidence="1">
    <location>
        <begin position="1"/>
        <end position="110"/>
    </location>
</feature>
<sequence>MSKLSSPKSSSKSYYSRSPAKARRIVRRSSGCGCGGKKPAKTTDSQNQTKPTSASLSLPVLETHETKSSLKLQTQLPKHYGDQSKSTPNTIKENSKFSKETTVQPSGTAEHSSWLKNIAGWFKKFRQKSMI</sequence>
<feature type="compositionally biased region" description="Polar residues" evidence="1">
    <location>
        <begin position="100"/>
        <end position="110"/>
    </location>
</feature>
<feature type="compositionally biased region" description="Polar residues" evidence="1">
    <location>
        <begin position="42"/>
        <end position="56"/>
    </location>
</feature>
<keyword evidence="3" id="KW-1185">Reference proteome</keyword>
<dbReference type="AlphaFoldDB" id="A0A1Q5P6J1"/>
<dbReference type="EMBL" id="MRWQ01000002">
    <property type="protein sequence ID" value="OKL37761.1"/>
    <property type="molecule type" value="Genomic_DNA"/>
</dbReference>
<evidence type="ECO:0000313" key="3">
    <source>
        <dbReference type="Proteomes" id="UP000186524"/>
    </source>
</evidence>
<organism evidence="2 3">
    <name type="scientific">Domibacillus mangrovi</name>
    <dbReference type="NCBI Taxonomy" id="1714354"/>
    <lineage>
        <taxon>Bacteria</taxon>
        <taxon>Bacillati</taxon>
        <taxon>Bacillota</taxon>
        <taxon>Bacilli</taxon>
        <taxon>Bacillales</taxon>
        <taxon>Bacillaceae</taxon>
        <taxon>Domibacillus</taxon>
    </lineage>
</organism>
<dbReference type="RefSeq" id="WP_073710398.1">
    <property type="nucleotide sequence ID" value="NZ_MRWQ01000002.1"/>
</dbReference>
<gene>
    <name evidence="2" type="ORF">BLL40_02745</name>
</gene>
<dbReference type="Proteomes" id="UP000186524">
    <property type="component" value="Unassembled WGS sequence"/>
</dbReference>
<proteinExistence type="predicted"/>
<feature type="compositionally biased region" description="Polar residues" evidence="1">
    <location>
        <begin position="83"/>
        <end position="92"/>
    </location>
</feature>
<protein>
    <submittedName>
        <fullName evidence="2">Uncharacterized protein</fullName>
    </submittedName>
</protein>
<name>A0A1Q5P6J1_9BACI</name>
<evidence type="ECO:0000313" key="2">
    <source>
        <dbReference type="EMBL" id="OKL37761.1"/>
    </source>
</evidence>